<name>A0A0F9DBN6_9ZZZZ</name>
<dbReference type="EMBL" id="LAZR01032354">
    <property type="protein sequence ID" value="KKL51121.1"/>
    <property type="molecule type" value="Genomic_DNA"/>
</dbReference>
<reference evidence="1" key="1">
    <citation type="journal article" date="2015" name="Nature">
        <title>Complex archaea that bridge the gap between prokaryotes and eukaryotes.</title>
        <authorList>
            <person name="Spang A."/>
            <person name="Saw J.H."/>
            <person name="Jorgensen S.L."/>
            <person name="Zaremba-Niedzwiedzka K."/>
            <person name="Martijn J."/>
            <person name="Lind A.E."/>
            <person name="van Eijk R."/>
            <person name="Schleper C."/>
            <person name="Guy L."/>
            <person name="Ettema T.J."/>
        </authorList>
    </citation>
    <scope>NUCLEOTIDE SEQUENCE</scope>
</reference>
<comment type="caution">
    <text evidence="1">The sequence shown here is derived from an EMBL/GenBank/DDBJ whole genome shotgun (WGS) entry which is preliminary data.</text>
</comment>
<dbReference type="AlphaFoldDB" id="A0A0F9DBN6"/>
<accession>A0A0F9DBN6</accession>
<proteinExistence type="predicted"/>
<sequence length="75" mass="8836">MWILYGSRRMAGHPDEEYRFAQFSSEQLGKDYIKNARLKCPTWGKEFRAKSLLGGCRSAWIEWEDINQLQLDPVI</sequence>
<evidence type="ECO:0000313" key="1">
    <source>
        <dbReference type="EMBL" id="KKL51121.1"/>
    </source>
</evidence>
<protein>
    <submittedName>
        <fullName evidence="1">Uncharacterized protein</fullName>
    </submittedName>
</protein>
<gene>
    <name evidence="1" type="ORF">LCGC14_2298690</name>
</gene>
<organism evidence="1">
    <name type="scientific">marine sediment metagenome</name>
    <dbReference type="NCBI Taxonomy" id="412755"/>
    <lineage>
        <taxon>unclassified sequences</taxon>
        <taxon>metagenomes</taxon>
        <taxon>ecological metagenomes</taxon>
    </lineage>
</organism>